<dbReference type="SUPFAM" id="SSF51569">
    <property type="entry name" value="Aldolase"/>
    <property type="match status" value="1"/>
</dbReference>
<proteinExistence type="predicted"/>
<organism evidence="1 2">
    <name type="scientific">Cohnella nanjingensis</name>
    <dbReference type="NCBI Taxonomy" id="1387779"/>
    <lineage>
        <taxon>Bacteria</taxon>
        <taxon>Bacillati</taxon>
        <taxon>Bacillota</taxon>
        <taxon>Bacilli</taxon>
        <taxon>Bacillales</taxon>
        <taxon>Paenibacillaceae</taxon>
        <taxon>Cohnella</taxon>
    </lineage>
</organism>
<dbReference type="AlphaFoldDB" id="A0A7X0RXG6"/>
<dbReference type="RefSeq" id="WP_185673320.1">
    <property type="nucleotide sequence ID" value="NZ_JACJVP010000077.1"/>
</dbReference>
<evidence type="ECO:0000313" key="1">
    <source>
        <dbReference type="EMBL" id="MBB6675468.1"/>
    </source>
</evidence>
<gene>
    <name evidence="1" type="ORF">H7C19_32895</name>
</gene>
<comment type="caution">
    <text evidence="1">The sequence shown here is derived from an EMBL/GenBank/DDBJ whole genome shotgun (WGS) entry which is preliminary data.</text>
</comment>
<dbReference type="EMBL" id="JACJVP010000077">
    <property type="protein sequence ID" value="MBB6675468.1"/>
    <property type="molecule type" value="Genomic_DNA"/>
</dbReference>
<dbReference type="InterPro" id="IPR026286">
    <property type="entry name" value="MaiA/AMDase"/>
</dbReference>
<accession>A0A7X0RXG6</accession>
<dbReference type="PANTHER" id="PTHR40267">
    <property type="entry name" value="BLR3294 PROTEIN"/>
    <property type="match status" value="1"/>
</dbReference>
<reference evidence="1 2" key="1">
    <citation type="submission" date="2020-08" db="EMBL/GenBank/DDBJ databases">
        <title>Cohnella phylogeny.</title>
        <authorList>
            <person name="Dunlap C."/>
        </authorList>
    </citation>
    <scope>NUCLEOTIDE SEQUENCE [LARGE SCALE GENOMIC DNA]</scope>
    <source>
        <strain evidence="1 2">DSM 28246</strain>
    </source>
</reference>
<name>A0A7X0RXG6_9BACL</name>
<dbReference type="Gene3D" id="3.40.50.12500">
    <property type="match status" value="1"/>
</dbReference>
<dbReference type="InterPro" id="IPR053714">
    <property type="entry name" value="Iso_Racemase_Enz_sf"/>
</dbReference>
<dbReference type="PANTHER" id="PTHR40267:SF1">
    <property type="entry name" value="BLR3294 PROTEIN"/>
    <property type="match status" value="1"/>
</dbReference>
<evidence type="ECO:0000313" key="2">
    <source>
        <dbReference type="Proteomes" id="UP000547209"/>
    </source>
</evidence>
<keyword evidence="2" id="KW-1185">Reference proteome</keyword>
<dbReference type="PIRSF" id="PIRSF015736">
    <property type="entry name" value="MI"/>
    <property type="match status" value="1"/>
</dbReference>
<sequence>MARIGMLTPSSNTILEPVTGKLLSGIAGVTAHFSRIRVTQIALDDASSAQFAAEPMLGAAGLLADARVDAIVWNGTSGSWLGLDRDRELCRLLREATGMPATTSALAMTAAYEALGAKRIALVTPYTADVNARIAEGYGRAGLTVPLRLASGLSANEAFANVPAEAIAGMIARAAETPGVDAVAVVCTNFGAAGLAADAERRYGVPVLDSVSVTAWQALRLLGIDGRPLAAEWGRIFEIV</sequence>
<protein>
    <submittedName>
        <fullName evidence="1">Aspartate/glutamate racemase family protein</fullName>
    </submittedName>
</protein>
<dbReference type="Pfam" id="PF17645">
    <property type="entry name" value="Amdase"/>
    <property type="match status" value="1"/>
</dbReference>
<dbReference type="Proteomes" id="UP000547209">
    <property type="component" value="Unassembled WGS sequence"/>
</dbReference>